<dbReference type="GO" id="GO:0007059">
    <property type="term" value="P:chromosome segregation"/>
    <property type="evidence" value="ECO:0007669"/>
    <property type="project" value="UniProtKB-UniRule"/>
</dbReference>
<keyword evidence="7" id="KW-1185">Reference proteome</keyword>
<comment type="similarity">
    <text evidence="5">Belongs to the ScpA family.</text>
</comment>
<evidence type="ECO:0000313" key="6">
    <source>
        <dbReference type="EMBL" id="OEF97246.1"/>
    </source>
</evidence>
<dbReference type="Gene3D" id="6.10.250.2410">
    <property type="match status" value="1"/>
</dbReference>
<dbReference type="Proteomes" id="UP000243739">
    <property type="component" value="Unassembled WGS sequence"/>
</dbReference>
<protein>
    <recommendedName>
        <fullName evidence="4 5">Segregation and condensation protein A</fullName>
    </recommendedName>
</protein>
<keyword evidence="2 5" id="KW-0159">Chromosome partition</keyword>
<keyword evidence="5" id="KW-0963">Cytoplasm</keyword>
<dbReference type="AlphaFoldDB" id="A0A1D2YSH5"/>
<comment type="subunit">
    <text evidence="5">Component of a cohesin-like complex composed of ScpA, ScpB and the Smc homodimer, in which ScpA and ScpB bind to the head domain of Smc. The presence of the three proteins is required for the association of the complex with DNA.</text>
</comment>
<dbReference type="EMBL" id="MIJF01000067">
    <property type="protein sequence ID" value="OEF97246.1"/>
    <property type="molecule type" value="Genomic_DNA"/>
</dbReference>
<dbReference type="GO" id="GO:0005737">
    <property type="term" value="C:cytoplasm"/>
    <property type="evidence" value="ECO:0007669"/>
    <property type="project" value="UniProtKB-SubCell"/>
</dbReference>
<evidence type="ECO:0000256" key="1">
    <source>
        <dbReference type="ARBA" id="ARBA00022618"/>
    </source>
</evidence>
<evidence type="ECO:0000313" key="7">
    <source>
        <dbReference type="Proteomes" id="UP000243739"/>
    </source>
</evidence>
<sequence length="256" mass="30291">MSYEIKLDFFEGPLDLLLHLIDKEEMDIYDIQIAKITDQYLQYIRTMQTLKLDVTSDFLVMAATLLAIKSKMLLPNYPKDMEPMLEMDDYYEEDPREELVKRLIEYKKFKQLSSELREREIERSKIFTRSPQDLTPYIVHEEENPVQGISLYHLVDAYEKVLSNYSYNEPLTTLEREEISVKDKIDSIVQILKEKRGIVRFSELLHHQNSKSEIVATFLSILELMKQKLIICIQNQLFDEIVIYYSTNEGVEKDGL</sequence>
<dbReference type="InterPro" id="IPR003768">
    <property type="entry name" value="ScpA"/>
</dbReference>
<comment type="subcellular location">
    <subcellularLocation>
        <location evidence="5">Cytoplasm</location>
    </subcellularLocation>
    <text evidence="5">Associated with two foci at the outer edges of the nucleoid region in young cells, and at four foci within both cell halves in older cells.</text>
</comment>
<dbReference type="GO" id="GO:0006260">
    <property type="term" value="P:DNA replication"/>
    <property type="evidence" value="ECO:0007669"/>
    <property type="project" value="UniProtKB-UniRule"/>
</dbReference>
<dbReference type="Gene3D" id="1.10.10.580">
    <property type="entry name" value="Structural maintenance of chromosome 1. Chain E"/>
    <property type="match status" value="1"/>
</dbReference>
<comment type="caution">
    <text evidence="6">The sequence shown here is derived from an EMBL/GenBank/DDBJ whole genome shotgun (WGS) entry which is preliminary data.</text>
</comment>
<dbReference type="PANTHER" id="PTHR33969:SF2">
    <property type="entry name" value="SEGREGATION AND CONDENSATION PROTEIN A"/>
    <property type="match status" value="1"/>
</dbReference>
<dbReference type="GO" id="GO:0051301">
    <property type="term" value="P:cell division"/>
    <property type="evidence" value="ECO:0007669"/>
    <property type="project" value="UniProtKB-KW"/>
</dbReference>
<gene>
    <name evidence="5" type="primary">scpA</name>
    <name evidence="6" type="ORF">BHF71_03675</name>
</gene>
<evidence type="ECO:0000256" key="2">
    <source>
        <dbReference type="ARBA" id="ARBA00022829"/>
    </source>
</evidence>
<comment type="function">
    <text evidence="5">Participates in chromosomal partition during cell division. May act via the formation of a condensin-like complex containing Smc and ScpB that pull DNA away from mid-cell into both cell halves.</text>
</comment>
<evidence type="ECO:0000256" key="5">
    <source>
        <dbReference type="HAMAP-Rule" id="MF_01805"/>
    </source>
</evidence>
<dbReference type="Pfam" id="PF02616">
    <property type="entry name" value="SMC_ScpA"/>
    <property type="match status" value="1"/>
</dbReference>
<dbReference type="InterPro" id="IPR023093">
    <property type="entry name" value="ScpA-like_C"/>
</dbReference>
<evidence type="ECO:0000256" key="4">
    <source>
        <dbReference type="ARBA" id="ARBA00044777"/>
    </source>
</evidence>
<accession>A0A1D2YSH5</accession>
<reference evidence="6 7" key="1">
    <citation type="submission" date="2016-09" db="EMBL/GenBank/DDBJ databases">
        <title>Draft genome sequence for the type strain of Vulcanibacillus modesticaldus BR, a strictly anaerobic, moderately thermophilic, and nitrate-reducing bacterium from deep sea-hydrothermal vents of the Mid-Atlantic Ridge.</title>
        <authorList>
            <person name="Abin C.A."/>
            <person name="Hollibaugh J.T."/>
        </authorList>
    </citation>
    <scope>NUCLEOTIDE SEQUENCE [LARGE SCALE GENOMIC DNA]</scope>
    <source>
        <strain evidence="6 7">BR</strain>
    </source>
</reference>
<keyword evidence="3 5" id="KW-0131">Cell cycle</keyword>
<name>A0A1D2YSH5_9BACI</name>
<dbReference type="PANTHER" id="PTHR33969">
    <property type="entry name" value="SEGREGATION AND CONDENSATION PROTEIN A"/>
    <property type="match status" value="1"/>
</dbReference>
<organism evidence="6 7">
    <name type="scientific">Vulcanibacillus modesticaldus</name>
    <dbReference type="NCBI Taxonomy" id="337097"/>
    <lineage>
        <taxon>Bacteria</taxon>
        <taxon>Bacillati</taxon>
        <taxon>Bacillota</taxon>
        <taxon>Bacilli</taxon>
        <taxon>Bacillales</taxon>
        <taxon>Bacillaceae</taxon>
        <taxon>Vulcanibacillus</taxon>
    </lineage>
</organism>
<dbReference type="STRING" id="337097.BHF71_03675"/>
<dbReference type="HAMAP" id="MF_01805">
    <property type="entry name" value="ScpA"/>
    <property type="match status" value="1"/>
</dbReference>
<dbReference type="RefSeq" id="WP_069657459.1">
    <property type="nucleotide sequence ID" value="NZ_MIJF01000067.1"/>
</dbReference>
<evidence type="ECO:0000256" key="3">
    <source>
        <dbReference type="ARBA" id="ARBA00023306"/>
    </source>
</evidence>
<dbReference type="OrthoDB" id="9811016at2"/>
<keyword evidence="1 5" id="KW-0132">Cell division</keyword>
<proteinExistence type="inferred from homology"/>